<sequence length="67" mass="7699">VHENVDLFLEAKRNVTFLFNSFCNSEMPGVQETKEMPRMKTKLSEELLNICLEIEASTRSHVSGCYC</sequence>
<feature type="non-terminal residue" evidence="1">
    <location>
        <position position="67"/>
    </location>
</feature>
<accession>A0AAD4S9E7</accession>
<organism evidence="1 2">
    <name type="scientific">Papaver atlanticum</name>
    <dbReference type="NCBI Taxonomy" id="357466"/>
    <lineage>
        <taxon>Eukaryota</taxon>
        <taxon>Viridiplantae</taxon>
        <taxon>Streptophyta</taxon>
        <taxon>Embryophyta</taxon>
        <taxon>Tracheophyta</taxon>
        <taxon>Spermatophyta</taxon>
        <taxon>Magnoliopsida</taxon>
        <taxon>Ranunculales</taxon>
        <taxon>Papaveraceae</taxon>
        <taxon>Papaveroideae</taxon>
        <taxon>Papaver</taxon>
    </lineage>
</organism>
<dbReference type="EMBL" id="JAJJMB010012776">
    <property type="protein sequence ID" value="KAI3873461.1"/>
    <property type="molecule type" value="Genomic_DNA"/>
</dbReference>
<keyword evidence="2" id="KW-1185">Reference proteome</keyword>
<protein>
    <submittedName>
        <fullName evidence="1">Uncharacterized protein</fullName>
    </submittedName>
</protein>
<evidence type="ECO:0000313" key="2">
    <source>
        <dbReference type="Proteomes" id="UP001202328"/>
    </source>
</evidence>
<name>A0AAD4S9E7_9MAGN</name>
<reference evidence="1" key="1">
    <citation type="submission" date="2022-04" db="EMBL/GenBank/DDBJ databases">
        <title>A functionally conserved STORR gene fusion in Papaver species that diverged 16.8 million years ago.</title>
        <authorList>
            <person name="Catania T."/>
        </authorList>
    </citation>
    <scope>NUCLEOTIDE SEQUENCE</scope>
    <source>
        <strain evidence="1">S-188037</strain>
    </source>
</reference>
<dbReference type="Proteomes" id="UP001202328">
    <property type="component" value="Unassembled WGS sequence"/>
</dbReference>
<dbReference type="AlphaFoldDB" id="A0AAD4S9E7"/>
<proteinExistence type="predicted"/>
<gene>
    <name evidence="1" type="ORF">MKW98_008113</name>
</gene>
<comment type="caution">
    <text evidence="1">The sequence shown here is derived from an EMBL/GenBank/DDBJ whole genome shotgun (WGS) entry which is preliminary data.</text>
</comment>
<evidence type="ECO:0000313" key="1">
    <source>
        <dbReference type="EMBL" id="KAI3873461.1"/>
    </source>
</evidence>